<protein>
    <submittedName>
        <fullName evidence="2">Uncharacterized protein</fullName>
    </submittedName>
</protein>
<feature type="compositionally biased region" description="Basic and acidic residues" evidence="1">
    <location>
        <begin position="31"/>
        <end position="41"/>
    </location>
</feature>
<name>A0A2L2XG34_9FIRM</name>
<feature type="region of interest" description="Disordered" evidence="1">
    <location>
        <begin position="1"/>
        <end position="41"/>
    </location>
</feature>
<sequence>MKKVSIPLSRRALLPTTQIPEAAPGQAQPAKGDREMEGCDE</sequence>
<evidence type="ECO:0000313" key="3">
    <source>
        <dbReference type="Proteomes" id="UP000239549"/>
    </source>
</evidence>
<reference evidence="3" key="1">
    <citation type="submission" date="2018-02" db="EMBL/GenBank/DDBJ databases">
        <title>Genome sequence of Desulfocucumis palustris strain NAW-5.</title>
        <authorList>
            <person name="Watanabe M."/>
            <person name="Kojima H."/>
            <person name="Fukui M."/>
        </authorList>
    </citation>
    <scope>NUCLEOTIDE SEQUENCE [LARGE SCALE GENOMIC DNA]</scope>
    <source>
        <strain evidence="3">NAW-5</strain>
    </source>
</reference>
<keyword evidence="3" id="KW-1185">Reference proteome</keyword>
<gene>
    <name evidence="2" type="ORF">DCCM_4331</name>
</gene>
<dbReference type="Proteomes" id="UP000239549">
    <property type="component" value="Unassembled WGS sequence"/>
</dbReference>
<organism evidence="2 3">
    <name type="scientific">Desulfocucumis palustris</name>
    <dbReference type="NCBI Taxonomy" id="1898651"/>
    <lineage>
        <taxon>Bacteria</taxon>
        <taxon>Bacillati</taxon>
        <taxon>Bacillota</taxon>
        <taxon>Clostridia</taxon>
        <taxon>Eubacteriales</taxon>
        <taxon>Desulfocucumaceae</taxon>
        <taxon>Desulfocucumis</taxon>
    </lineage>
</organism>
<dbReference type="EMBL" id="BFAV01000157">
    <property type="protein sequence ID" value="GBF35208.1"/>
    <property type="molecule type" value="Genomic_DNA"/>
</dbReference>
<accession>A0A2L2XG34</accession>
<dbReference type="RefSeq" id="WP_269433762.1">
    <property type="nucleotide sequence ID" value="NZ_BFAV01000157.1"/>
</dbReference>
<evidence type="ECO:0000313" key="2">
    <source>
        <dbReference type="EMBL" id="GBF35208.1"/>
    </source>
</evidence>
<comment type="caution">
    <text evidence="2">The sequence shown here is derived from an EMBL/GenBank/DDBJ whole genome shotgun (WGS) entry which is preliminary data.</text>
</comment>
<proteinExistence type="predicted"/>
<evidence type="ECO:0000256" key="1">
    <source>
        <dbReference type="SAM" id="MobiDB-lite"/>
    </source>
</evidence>
<dbReference type="AlphaFoldDB" id="A0A2L2XG34"/>